<dbReference type="PANTHER" id="PTHR43617">
    <property type="entry name" value="L-AMINO ACID N-ACETYLTRANSFERASE"/>
    <property type="match status" value="1"/>
</dbReference>
<dbReference type="InterPro" id="IPR050276">
    <property type="entry name" value="MshD_Acetyltransferase"/>
</dbReference>
<accession>A0ABT1EI76</accession>
<dbReference type="CDD" id="cd04301">
    <property type="entry name" value="NAT_SF"/>
    <property type="match status" value="1"/>
</dbReference>
<dbReference type="Gene3D" id="3.40.630.30">
    <property type="match status" value="1"/>
</dbReference>
<dbReference type="PROSITE" id="PS51186">
    <property type="entry name" value="GNAT"/>
    <property type="match status" value="1"/>
</dbReference>
<dbReference type="SUPFAM" id="SSF55729">
    <property type="entry name" value="Acyl-CoA N-acyltransferases (Nat)"/>
    <property type="match status" value="1"/>
</dbReference>
<comment type="caution">
    <text evidence="2">The sequence shown here is derived from an EMBL/GenBank/DDBJ whole genome shotgun (WGS) entry which is preliminary data.</text>
</comment>
<dbReference type="Proteomes" id="UP001523565">
    <property type="component" value="Unassembled WGS sequence"/>
</dbReference>
<gene>
    <name evidence="2" type="ORF">NK118_07945</name>
</gene>
<organism evidence="2 3">
    <name type="scientific">Ohessyouella blattaphilus</name>
    <dbReference type="NCBI Taxonomy" id="2949333"/>
    <lineage>
        <taxon>Bacteria</taxon>
        <taxon>Bacillati</taxon>
        <taxon>Bacillota</taxon>
        <taxon>Clostridia</taxon>
        <taxon>Lachnospirales</taxon>
        <taxon>Lachnospiraceae</taxon>
        <taxon>Ohessyouella</taxon>
    </lineage>
</organism>
<name>A0ABT1EI76_9FIRM</name>
<evidence type="ECO:0000259" key="1">
    <source>
        <dbReference type="PROSITE" id="PS51186"/>
    </source>
</evidence>
<dbReference type="Pfam" id="PF00583">
    <property type="entry name" value="Acetyltransf_1"/>
    <property type="match status" value="1"/>
</dbReference>
<dbReference type="RefSeq" id="WP_262069060.1">
    <property type="nucleotide sequence ID" value="NZ_JAMXOC010000010.1"/>
</dbReference>
<dbReference type="PANTHER" id="PTHR43617:SF20">
    <property type="entry name" value="N-ALPHA-ACETYLTRANSFERASE RIMI"/>
    <property type="match status" value="1"/>
</dbReference>
<protein>
    <submittedName>
        <fullName evidence="2">GNAT family N-acetyltransferase</fullName>
    </submittedName>
</protein>
<proteinExistence type="predicted"/>
<evidence type="ECO:0000313" key="2">
    <source>
        <dbReference type="EMBL" id="MCP1110179.1"/>
    </source>
</evidence>
<dbReference type="InterPro" id="IPR000182">
    <property type="entry name" value="GNAT_dom"/>
</dbReference>
<sequence length="145" mass="16842">MIRSVEPKDKDVYLDLVRAFYQSEAVLHSIPDEYIENTWNELMSSSDYVKAYILESDNQVAGYALLSFTFSQEVGGKVAWLEELFMLPEFRGQGLGKEFFAFMEANVESKVSRIRLEVEPDNNRAKRLYESLGYEDLPYVQMVKE</sequence>
<dbReference type="InterPro" id="IPR016181">
    <property type="entry name" value="Acyl_CoA_acyltransferase"/>
</dbReference>
<dbReference type="EMBL" id="JAMZFV010000010">
    <property type="protein sequence ID" value="MCP1110179.1"/>
    <property type="molecule type" value="Genomic_DNA"/>
</dbReference>
<keyword evidence="3" id="KW-1185">Reference proteome</keyword>
<evidence type="ECO:0000313" key="3">
    <source>
        <dbReference type="Proteomes" id="UP001523565"/>
    </source>
</evidence>
<feature type="domain" description="N-acetyltransferase" evidence="1">
    <location>
        <begin position="1"/>
        <end position="145"/>
    </location>
</feature>
<reference evidence="2 3" key="1">
    <citation type="journal article" date="2022" name="Genome Biol. Evol.">
        <title>Host diet, physiology and behaviors set the stage for Lachnospiraceae cladogenesis.</title>
        <authorList>
            <person name="Vera-Ponce De Leon A."/>
            <person name="Schneider M."/>
            <person name="Jahnes B.C."/>
            <person name="Sadowski V."/>
            <person name="Camuy-Velez L.A."/>
            <person name="Duan J."/>
            <person name="Sabree Z.L."/>
        </authorList>
    </citation>
    <scope>NUCLEOTIDE SEQUENCE [LARGE SCALE GENOMIC DNA]</scope>
    <source>
        <strain evidence="2 3">PAL227</strain>
    </source>
</reference>